<evidence type="ECO:0000256" key="1">
    <source>
        <dbReference type="ARBA" id="ARBA00023224"/>
    </source>
</evidence>
<keyword evidence="1 3" id="KW-0807">Transducer</keyword>
<dbReference type="InterPro" id="IPR004089">
    <property type="entry name" value="MCPsignal_dom"/>
</dbReference>
<evidence type="ECO:0000313" key="8">
    <source>
        <dbReference type="Proteomes" id="UP000048984"/>
    </source>
</evidence>
<comment type="similarity">
    <text evidence="2">Belongs to the methyl-accepting chemotaxis (MCP) protein family.</text>
</comment>
<dbReference type="Proteomes" id="UP000048984">
    <property type="component" value="Unassembled WGS sequence"/>
</dbReference>
<sequence length="652" mass="69390">MRIRGIITMLSVGSFVVSAALAGTIFFLDRENDRAMSLTHEGIEALVLSADADMAHDAIRGVVYRALHTASHRDDAVLAEISEEIKTYTKTLEDNAGALRSGPIGPRIEPETRRIAPRIDEYIVAARSIVDAVLKGGGSTAEASLDRFNATFKTLETEMAALSGAIERINGEFREEARIASVYGSIAKYVGLFAAILIALVLYQVASRRVSSPIDRLAHSMHALSEGQLDMVIGHTDRQDEVGDMSRAVEIFRASMVERQRLEAAAQSEQDRRDAERREMERIILKFRDDVSVMIARLSHQTVTMSGTSSMLTSVAQSTAAQASTVAQASTESSASIQTIASATEEMGASIREIAHRAGRASEMVAGAASDASTTNRQMAALTETARQIGTVVELIRGIADQTNLLALNATIEAARAGDAGRGFAVVASEVKSLAEQTARATGDIGQQITAIQASARATEEAVSGMTAKMAEVNTLTASIAASVAQQDAATGEIAQNVNLASQGSADVSRSVTGVMDAITQTEAAATNARTVSDELAKLSGEFSSTVEAFLNSINNEVRDRRGARRLITERQVTVAVDGRSERANLTEISTTGARLTIRGRFAAGSMVRMTIDGDGDYAARIMWVTAEECGIRFESPIAEPVVMRIANKAAA</sequence>
<dbReference type="STRING" id="665126.ABB55_14675"/>
<organism evidence="7 8">
    <name type="scientific">Prosthecodimorpha hirschii</name>
    <dbReference type="NCBI Taxonomy" id="665126"/>
    <lineage>
        <taxon>Bacteria</taxon>
        <taxon>Pseudomonadati</taxon>
        <taxon>Pseudomonadota</taxon>
        <taxon>Alphaproteobacteria</taxon>
        <taxon>Hyphomicrobiales</taxon>
        <taxon>Ancalomicrobiaceae</taxon>
        <taxon>Prosthecodimorpha</taxon>
    </lineage>
</organism>
<evidence type="ECO:0000259" key="6">
    <source>
        <dbReference type="PROSITE" id="PS50885"/>
    </source>
</evidence>
<keyword evidence="8" id="KW-1185">Reference proteome</keyword>
<proteinExistence type="inferred from homology"/>
<dbReference type="GO" id="GO:0006935">
    <property type="term" value="P:chemotaxis"/>
    <property type="evidence" value="ECO:0007669"/>
    <property type="project" value="InterPro"/>
</dbReference>
<accession>A0A0P6VRS3</accession>
<dbReference type="SUPFAM" id="SSF141371">
    <property type="entry name" value="PilZ domain-like"/>
    <property type="match status" value="1"/>
</dbReference>
<feature type="transmembrane region" description="Helical" evidence="4">
    <location>
        <begin position="186"/>
        <end position="206"/>
    </location>
</feature>
<dbReference type="Pfam" id="PF00672">
    <property type="entry name" value="HAMP"/>
    <property type="match status" value="1"/>
</dbReference>
<dbReference type="AlphaFoldDB" id="A0A0P6VRS3"/>
<feature type="transmembrane region" description="Helical" evidence="4">
    <location>
        <begin position="6"/>
        <end position="28"/>
    </location>
</feature>
<dbReference type="PRINTS" id="PR00260">
    <property type="entry name" value="CHEMTRNSDUCR"/>
</dbReference>
<dbReference type="Gene3D" id="1.10.287.950">
    <property type="entry name" value="Methyl-accepting chemotaxis protein"/>
    <property type="match status" value="1"/>
</dbReference>
<dbReference type="SUPFAM" id="SSF58104">
    <property type="entry name" value="Methyl-accepting chemotaxis protein (MCP) signaling domain"/>
    <property type="match status" value="1"/>
</dbReference>
<comment type="caution">
    <text evidence="7">The sequence shown here is derived from an EMBL/GenBank/DDBJ whole genome shotgun (WGS) entry which is preliminary data.</text>
</comment>
<dbReference type="PANTHER" id="PTHR32089">
    <property type="entry name" value="METHYL-ACCEPTING CHEMOTAXIS PROTEIN MCPB"/>
    <property type="match status" value="1"/>
</dbReference>
<dbReference type="GO" id="GO:0007165">
    <property type="term" value="P:signal transduction"/>
    <property type="evidence" value="ECO:0007669"/>
    <property type="project" value="UniProtKB-KW"/>
</dbReference>
<dbReference type="PANTHER" id="PTHR32089:SF112">
    <property type="entry name" value="LYSOZYME-LIKE PROTEIN-RELATED"/>
    <property type="match status" value="1"/>
</dbReference>
<dbReference type="Pfam" id="PF07238">
    <property type="entry name" value="PilZ"/>
    <property type="match status" value="1"/>
</dbReference>
<dbReference type="Gene3D" id="6.10.340.10">
    <property type="match status" value="1"/>
</dbReference>
<evidence type="ECO:0000256" key="2">
    <source>
        <dbReference type="ARBA" id="ARBA00029447"/>
    </source>
</evidence>
<dbReference type="GO" id="GO:0004888">
    <property type="term" value="F:transmembrane signaling receptor activity"/>
    <property type="evidence" value="ECO:0007669"/>
    <property type="project" value="InterPro"/>
</dbReference>
<keyword evidence="4" id="KW-0812">Transmembrane</keyword>
<dbReference type="SMART" id="SM00304">
    <property type="entry name" value="HAMP"/>
    <property type="match status" value="1"/>
</dbReference>
<dbReference type="Pfam" id="PF00015">
    <property type="entry name" value="MCPsignal"/>
    <property type="match status" value="1"/>
</dbReference>
<dbReference type="InterPro" id="IPR009875">
    <property type="entry name" value="PilZ_domain"/>
</dbReference>
<evidence type="ECO:0000256" key="4">
    <source>
        <dbReference type="SAM" id="Phobius"/>
    </source>
</evidence>
<evidence type="ECO:0000259" key="5">
    <source>
        <dbReference type="PROSITE" id="PS50111"/>
    </source>
</evidence>
<feature type="domain" description="HAMP" evidence="6">
    <location>
        <begin position="208"/>
        <end position="261"/>
    </location>
</feature>
<keyword evidence="4" id="KW-0472">Membrane</keyword>
<reference evidence="7 8" key="1">
    <citation type="submission" date="2015-09" db="EMBL/GenBank/DDBJ databases">
        <authorList>
            <person name="Jackson K.R."/>
            <person name="Lunt B.L."/>
            <person name="Fisher J.N.B."/>
            <person name="Gardner A.V."/>
            <person name="Bailey M.E."/>
            <person name="Deus L.M."/>
            <person name="Earl A.S."/>
            <person name="Gibby P.D."/>
            <person name="Hartmann K.A."/>
            <person name="Liu J.E."/>
            <person name="Manci A.M."/>
            <person name="Nielsen D.A."/>
            <person name="Solomon M.B."/>
            <person name="Breakwell D.P."/>
            <person name="Burnett S.H."/>
            <person name="Grose J.H."/>
        </authorList>
    </citation>
    <scope>NUCLEOTIDE SEQUENCE [LARGE SCALE GENOMIC DNA]</scope>
    <source>
        <strain evidence="7 8">16</strain>
    </source>
</reference>
<dbReference type="SMART" id="SM00283">
    <property type="entry name" value="MA"/>
    <property type="match status" value="1"/>
</dbReference>
<reference evidence="7 8" key="2">
    <citation type="submission" date="2015-10" db="EMBL/GenBank/DDBJ databases">
        <title>Draft Genome Sequence of Prosthecomicrobium hirschii ATCC 27832.</title>
        <authorList>
            <person name="Daniel J."/>
            <person name="Givan S.A."/>
            <person name="Brun Y.V."/>
            <person name="Brown P.J."/>
        </authorList>
    </citation>
    <scope>NUCLEOTIDE SEQUENCE [LARGE SCALE GENOMIC DNA]</scope>
    <source>
        <strain evidence="7 8">16</strain>
    </source>
</reference>
<dbReference type="InterPro" id="IPR003660">
    <property type="entry name" value="HAMP_dom"/>
</dbReference>
<name>A0A0P6VRS3_9HYPH</name>
<dbReference type="InterPro" id="IPR004090">
    <property type="entry name" value="Chemotax_Me-accpt_rcpt"/>
</dbReference>
<dbReference type="RefSeq" id="WP_054359467.1">
    <property type="nucleotide sequence ID" value="NZ_LJYW01000001.1"/>
</dbReference>
<dbReference type="GO" id="GO:0016020">
    <property type="term" value="C:membrane"/>
    <property type="evidence" value="ECO:0007669"/>
    <property type="project" value="InterPro"/>
</dbReference>
<feature type="domain" description="Methyl-accepting transducer" evidence="5">
    <location>
        <begin position="308"/>
        <end position="537"/>
    </location>
</feature>
<dbReference type="PROSITE" id="PS50885">
    <property type="entry name" value="HAMP"/>
    <property type="match status" value="1"/>
</dbReference>
<dbReference type="GO" id="GO:0035438">
    <property type="term" value="F:cyclic-di-GMP binding"/>
    <property type="evidence" value="ECO:0007669"/>
    <property type="project" value="InterPro"/>
</dbReference>
<keyword evidence="4" id="KW-1133">Transmembrane helix</keyword>
<evidence type="ECO:0000256" key="3">
    <source>
        <dbReference type="PROSITE-ProRule" id="PRU00284"/>
    </source>
</evidence>
<dbReference type="PROSITE" id="PS50111">
    <property type="entry name" value="CHEMOTAXIS_TRANSDUC_2"/>
    <property type="match status" value="1"/>
</dbReference>
<protein>
    <recommendedName>
        <fullName evidence="9">Chemotaxis protein</fullName>
    </recommendedName>
</protein>
<evidence type="ECO:0008006" key="9">
    <source>
        <dbReference type="Google" id="ProtNLM"/>
    </source>
</evidence>
<gene>
    <name evidence="7" type="ORF">ABB55_14675</name>
</gene>
<evidence type="ECO:0000313" key="7">
    <source>
        <dbReference type="EMBL" id="KPL53302.1"/>
    </source>
</evidence>
<dbReference type="EMBL" id="LJYW01000001">
    <property type="protein sequence ID" value="KPL53302.1"/>
    <property type="molecule type" value="Genomic_DNA"/>
</dbReference>